<proteinExistence type="predicted"/>
<dbReference type="PROSITE" id="PS51257">
    <property type="entry name" value="PROKAR_LIPOPROTEIN"/>
    <property type="match status" value="1"/>
</dbReference>
<dbReference type="RefSeq" id="WP_302877076.1">
    <property type="nucleotide sequence ID" value="NZ_JAUMKJ010000001.1"/>
</dbReference>
<dbReference type="Pfam" id="PF12889">
    <property type="entry name" value="DUF3829"/>
    <property type="match status" value="1"/>
</dbReference>
<evidence type="ECO:0000313" key="1">
    <source>
        <dbReference type="EMBL" id="MDO3675710.1"/>
    </source>
</evidence>
<gene>
    <name evidence="1" type="ORF">Q3C12_01765</name>
</gene>
<protein>
    <submittedName>
        <fullName evidence="1">YiiG family protein</fullName>
    </submittedName>
</protein>
<name>A0ABT8V6W0_9BACL</name>
<organism evidence="1 2">
    <name type="scientific">Paenibacillus ehimensis</name>
    <dbReference type="NCBI Taxonomy" id="79264"/>
    <lineage>
        <taxon>Bacteria</taxon>
        <taxon>Bacillati</taxon>
        <taxon>Bacillota</taxon>
        <taxon>Bacilli</taxon>
        <taxon>Bacillales</taxon>
        <taxon>Paenibacillaceae</taxon>
        <taxon>Paenibacillus</taxon>
    </lineage>
</organism>
<dbReference type="InterPro" id="IPR024291">
    <property type="entry name" value="DUF3829"/>
</dbReference>
<evidence type="ECO:0000313" key="2">
    <source>
        <dbReference type="Proteomes" id="UP001168883"/>
    </source>
</evidence>
<reference evidence="1" key="1">
    <citation type="submission" date="2023-07" db="EMBL/GenBank/DDBJ databases">
        <authorList>
            <person name="Aktuganov G."/>
            <person name="Boyko T."/>
            <person name="Delegan Y."/>
            <person name="Galimzianova N."/>
            <person name="Gilvanova E."/>
            <person name="Korobov V."/>
            <person name="Kuzmina L."/>
            <person name="Melentiev A."/>
            <person name="Milman P."/>
            <person name="Ryabova A."/>
            <person name="Stupak E."/>
            <person name="Yasakov T."/>
            <person name="Zharikova N."/>
            <person name="Zhurenko E."/>
        </authorList>
    </citation>
    <scope>NUCLEOTIDE SEQUENCE</scope>
    <source>
        <strain evidence="1">IB-739</strain>
    </source>
</reference>
<sequence length="340" mass="38544">MNKRLTILSLGVAVCVSLSGCGSIGQIAEKVKEQTTQAKQESNQAQDTAKYNTYIGLSNYLTQWLDKTFEMYFKEFGGEEEIRIRKNFTGFNTMPVLPGHKDDVDKALAFASKEPSYQAADESVKALAPKLKELMETTGEMQTYYQNKAYAEDEFAKGKELHKKLLVQFNEVSDLADKFFADFAVITEQRKKEDLEELKKSDMLIRFHAMSIVNRAQDIQKTFDKAGVTDDNVLDFDANQYAELYKLLTEDIDKFTELSKDKERLKKEKVQIVPVFTDSIQRVKTAAADLMEILRTKDTTINSDTKGKVTTGGKNMPLKNFDKRVSAVVDSYNTMIGLSR</sequence>
<dbReference type="Proteomes" id="UP001168883">
    <property type="component" value="Unassembled WGS sequence"/>
</dbReference>
<accession>A0ABT8V6W0</accession>
<keyword evidence="2" id="KW-1185">Reference proteome</keyword>
<dbReference type="EMBL" id="JAUMKJ010000001">
    <property type="protein sequence ID" value="MDO3675710.1"/>
    <property type="molecule type" value="Genomic_DNA"/>
</dbReference>
<comment type="caution">
    <text evidence="1">The sequence shown here is derived from an EMBL/GenBank/DDBJ whole genome shotgun (WGS) entry which is preliminary data.</text>
</comment>